<dbReference type="SUPFAM" id="SSF54060">
    <property type="entry name" value="His-Me finger endonucleases"/>
    <property type="match status" value="1"/>
</dbReference>
<keyword evidence="3" id="KW-0540">Nuclease</keyword>
<dbReference type="Pfam" id="PF13392">
    <property type="entry name" value="HNH_3"/>
    <property type="match status" value="1"/>
</dbReference>
<gene>
    <name evidence="3" type="ORF">Lpa804_15</name>
</gene>
<evidence type="ECO:0000313" key="4">
    <source>
        <dbReference type="Proteomes" id="UP000273025"/>
    </source>
</evidence>
<evidence type="ECO:0000313" key="3">
    <source>
        <dbReference type="EMBL" id="AUG84707.1"/>
    </source>
</evidence>
<dbReference type="Gene3D" id="1.10.10.10">
    <property type="entry name" value="Winged helix-like DNA-binding domain superfamily/Winged helix DNA-binding domain"/>
    <property type="match status" value="1"/>
</dbReference>
<dbReference type="InterPro" id="IPR036388">
    <property type="entry name" value="WH-like_DNA-bd_sf"/>
</dbReference>
<evidence type="ECO:0000259" key="1">
    <source>
        <dbReference type="Pfam" id="PF07463"/>
    </source>
</evidence>
<reference evidence="3 4" key="1">
    <citation type="submission" date="2017-11" db="EMBL/GenBank/DDBJ databases">
        <title>Isolation and Characterization of phages of Lactobacillus pentosus and plantarum.</title>
        <authorList>
            <person name="Qi R."/>
            <person name="Yu M."/>
            <person name="Tang T."/>
            <person name="Qiao X."/>
            <person name="Li Y."/>
        </authorList>
    </citation>
    <scope>NUCLEOTIDE SEQUENCE [LARGE SCALE GENOMIC DNA]</scope>
</reference>
<dbReference type="Pfam" id="PF07463">
    <property type="entry name" value="NUMOD4"/>
    <property type="match status" value="1"/>
</dbReference>
<organism evidence="3 4">
    <name type="scientific">Lactobacillus phage Lpa804</name>
    <dbReference type="NCBI Taxonomy" id="2059850"/>
    <lineage>
        <taxon>Viruses</taxon>
        <taxon>Duplodnaviria</taxon>
        <taxon>Heunggongvirae</taxon>
        <taxon>Uroviricota</taxon>
        <taxon>Caudoviricetes</taxon>
        <taxon>Herelleviridae</taxon>
        <taxon>Harbinvirus</taxon>
        <taxon>Harbinvirus Lpa804</taxon>
    </lineage>
</organism>
<feature type="domain" description="NUMOD4" evidence="1">
    <location>
        <begin position="5"/>
        <end position="59"/>
    </location>
</feature>
<dbReference type="GO" id="GO:0016788">
    <property type="term" value="F:hydrolase activity, acting on ester bonds"/>
    <property type="evidence" value="ECO:0007669"/>
    <property type="project" value="InterPro"/>
</dbReference>
<sequence>MNDIEVWKPHPEFCSIEVSTLGNIRTLDRVVPNGRGIYVVKGRILKQRCDRYGYLIVSVQVDGKWKTRLVHRLVAQAFIPNPNNLPQVNHRDCNRTNNFVDNLEWCNNSYNQKYRDKFGKSNTEIEGHPLFAVSLTTLKVSKFRAQMEASRVLGINQRSIWGVIKGKRSQTHNYWFTNADKNAVEVTRVKFGDSVARKVEELMADK</sequence>
<dbReference type="GO" id="GO:0004519">
    <property type="term" value="F:endonuclease activity"/>
    <property type="evidence" value="ECO:0007669"/>
    <property type="project" value="UniProtKB-KW"/>
</dbReference>
<evidence type="ECO:0000259" key="2">
    <source>
        <dbReference type="Pfam" id="PF13392"/>
    </source>
</evidence>
<keyword evidence="3" id="KW-0255">Endonuclease</keyword>
<dbReference type="EMBL" id="MG557979">
    <property type="protein sequence ID" value="AUG84707.1"/>
    <property type="molecule type" value="Genomic_DNA"/>
</dbReference>
<dbReference type="InterPro" id="IPR044925">
    <property type="entry name" value="His-Me_finger_sf"/>
</dbReference>
<dbReference type="InterPro" id="IPR010902">
    <property type="entry name" value="NUMOD4"/>
</dbReference>
<accession>A0A3Q8CI04</accession>
<proteinExistence type="predicted"/>
<dbReference type="Gene3D" id="3.90.75.20">
    <property type="match status" value="1"/>
</dbReference>
<name>A0A3Q8CI04_9CAUD</name>
<keyword evidence="4" id="KW-1185">Reference proteome</keyword>
<dbReference type="SUPFAM" id="SSF64496">
    <property type="entry name" value="DNA-binding domain of intron-encoded endonucleases"/>
    <property type="match status" value="1"/>
</dbReference>
<keyword evidence="3" id="KW-0378">Hydrolase</keyword>
<protein>
    <submittedName>
        <fullName evidence="3">Putative HNH homing endonuclease</fullName>
    </submittedName>
</protein>
<feature type="domain" description="HNH nuclease" evidence="2">
    <location>
        <begin position="68"/>
        <end position="112"/>
    </location>
</feature>
<dbReference type="Proteomes" id="UP000273025">
    <property type="component" value="Segment"/>
</dbReference>
<dbReference type="InterPro" id="IPR003615">
    <property type="entry name" value="HNH_nuc"/>
</dbReference>